<reference evidence="3 4" key="1">
    <citation type="journal article" date="2022" name="Nat. Plants">
        <title>Genomes of leafy and leafless Platanthera orchids illuminate the evolution of mycoheterotrophy.</title>
        <authorList>
            <person name="Li M.H."/>
            <person name="Liu K.W."/>
            <person name="Li Z."/>
            <person name="Lu H.C."/>
            <person name="Ye Q.L."/>
            <person name="Zhang D."/>
            <person name="Wang J.Y."/>
            <person name="Li Y.F."/>
            <person name="Zhong Z.M."/>
            <person name="Liu X."/>
            <person name="Yu X."/>
            <person name="Liu D.K."/>
            <person name="Tu X.D."/>
            <person name="Liu B."/>
            <person name="Hao Y."/>
            <person name="Liao X.Y."/>
            <person name="Jiang Y.T."/>
            <person name="Sun W.H."/>
            <person name="Chen J."/>
            <person name="Chen Y.Q."/>
            <person name="Ai Y."/>
            <person name="Zhai J.W."/>
            <person name="Wu S.S."/>
            <person name="Zhou Z."/>
            <person name="Hsiao Y.Y."/>
            <person name="Wu W.L."/>
            <person name="Chen Y.Y."/>
            <person name="Lin Y.F."/>
            <person name="Hsu J.L."/>
            <person name="Li C.Y."/>
            <person name="Wang Z.W."/>
            <person name="Zhao X."/>
            <person name="Zhong W.Y."/>
            <person name="Ma X.K."/>
            <person name="Ma L."/>
            <person name="Huang J."/>
            <person name="Chen G.Z."/>
            <person name="Huang M.Z."/>
            <person name="Huang L."/>
            <person name="Peng D.H."/>
            <person name="Luo Y.B."/>
            <person name="Zou S.Q."/>
            <person name="Chen S.P."/>
            <person name="Lan S."/>
            <person name="Tsai W.C."/>
            <person name="Van de Peer Y."/>
            <person name="Liu Z.J."/>
        </authorList>
    </citation>
    <scope>NUCLEOTIDE SEQUENCE [LARGE SCALE GENOMIC DNA]</scope>
    <source>
        <strain evidence="3">Lor287</strain>
    </source>
</reference>
<evidence type="ECO:0000256" key="1">
    <source>
        <dbReference type="SAM" id="MobiDB-lite"/>
    </source>
</evidence>
<evidence type="ECO:0000259" key="2">
    <source>
        <dbReference type="PROSITE" id="PS50090"/>
    </source>
</evidence>
<gene>
    <name evidence="3" type="ORF">KSP39_PZI013835</name>
</gene>
<dbReference type="InterPro" id="IPR009057">
    <property type="entry name" value="Homeodomain-like_sf"/>
</dbReference>
<feature type="domain" description="Myb-like" evidence="2">
    <location>
        <begin position="189"/>
        <end position="257"/>
    </location>
</feature>
<proteinExistence type="predicted"/>
<dbReference type="AlphaFoldDB" id="A0AAP0G3F0"/>
<dbReference type="SMART" id="SM00717">
    <property type="entry name" value="SANT"/>
    <property type="match status" value="3"/>
</dbReference>
<dbReference type="Proteomes" id="UP001418222">
    <property type="component" value="Unassembled WGS sequence"/>
</dbReference>
<name>A0AAP0G3F0_9ASPA</name>
<evidence type="ECO:0000313" key="4">
    <source>
        <dbReference type="Proteomes" id="UP001418222"/>
    </source>
</evidence>
<dbReference type="PANTHER" id="PTHR47430:SF4">
    <property type="entry name" value="GB|AAC33480.1"/>
    <property type="match status" value="1"/>
</dbReference>
<feature type="domain" description="Myb-like" evidence="2">
    <location>
        <begin position="259"/>
        <end position="312"/>
    </location>
</feature>
<accession>A0AAP0G3F0</accession>
<dbReference type="SUPFAM" id="SSF46689">
    <property type="entry name" value="Homeodomain-like"/>
    <property type="match status" value="2"/>
</dbReference>
<organism evidence="3 4">
    <name type="scientific">Platanthera zijinensis</name>
    <dbReference type="NCBI Taxonomy" id="2320716"/>
    <lineage>
        <taxon>Eukaryota</taxon>
        <taxon>Viridiplantae</taxon>
        <taxon>Streptophyta</taxon>
        <taxon>Embryophyta</taxon>
        <taxon>Tracheophyta</taxon>
        <taxon>Spermatophyta</taxon>
        <taxon>Magnoliopsida</taxon>
        <taxon>Liliopsida</taxon>
        <taxon>Asparagales</taxon>
        <taxon>Orchidaceae</taxon>
        <taxon>Orchidoideae</taxon>
        <taxon>Orchideae</taxon>
        <taxon>Orchidinae</taxon>
        <taxon>Platanthera</taxon>
    </lineage>
</organism>
<evidence type="ECO:0000313" key="3">
    <source>
        <dbReference type="EMBL" id="KAK8935476.1"/>
    </source>
</evidence>
<dbReference type="InterPro" id="IPR001005">
    <property type="entry name" value="SANT/Myb"/>
</dbReference>
<keyword evidence="4" id="KW-1185">Reference proteome</keyword>
<dbReference type="EMBL" id="JBBWWQ010000011">
    <property type="protein sequence ID" value="KAK8935476.1"/>
    <property type="molecule type" value="Genomic_DNA"/>
</dbReference>
<comment type="caution">
    <text evidence="3">The sequence shown here is derived from an EMBL/GenBank/DDBJ whole genome shotgun (WGS) entry which is preliminary data.</text>
</comment>
<sequence length="352" mass="42202">MKTFNTRKRSRSKESKNCEFMKDKKKCRRKVSFSKEVEEFPLTQSSHKDFSSVKSAHPRQHTPEEEKLIWGKRYTPEEDELIRKAIMDYIEANQLGDQGLHMVLHCQKYKKVRNCWNFIASALPWRPRSTTYLRAHSIFEKRAVSKWEPEQCELLKRCYAQHGPDWKKIAQIFGLSRHQVKDAHRRLKAENLIRGKWKQFEYQSLFDLVNLDLRMKAFQEKKSNHAMIRDNISWQAISVKLSTRAADHCCMKWYARLATPMVKEGRWNDLDDYKMIDAIQKADPSCFEEVDWDNLLEHRPGEICRKRWYEMIKHLDRFWAMSFVDQIDVLSQRYCPDMIPYREKDLSNLPDS</sequence>
<dbReference type="Gene3D" id="1.10.10.60">
    <property type="entry name" value="Homeodomain-like"/>
    <property type="match status" value="2"/>
</dbReference>
<protein>
    <recommendedName>
        <fullName evidence="2">Myb-like domain-containing protein</fullName>
    </recommendedName>
</protein>
<dbReference type="PANTHER" id="PTHR47430">
    <property type="entry name" value="GB|AAC33480.1"/>
    <property type="match status" value="1"/>
</dbReference>
<dbReference type="PROSITE" id="PS50090">
    <property type="entry name" value="MYB_LIKE"/>
    <property type="match status" value="2"/>
</dbReference>
<feature type="region of interest" description="Disordered" evidence="1">
    <location>
        <begin position="41"/>
        <end position="64"/>
    </location>
</feature>
<dbReference type="Pfam" id="PF13921">
    <property type="entry name" value="Myb_DNA-bind_6"/>
    <property type="match status" value="1"/>
</dbReference>